<accession>A0AAN6ISJ5</accession>
<comment type="subcellular location">
    <subcellularLocation>
        <location evidence="1">Nucleus</location>
    </subcellularLocation>
</comment>
<evidence type="ECO:0000256" key="3">
    <source>
        <dbReference type="ARBA" id="ARBA00023125"/>
    </source>
</evidence>
<feature type="compositionally biased region" description="Polar residues" evidence="6">
    <location>
        <begin position="163"/>
        <end position="178"/>
    </location>
</feature>
<dbReference type="PANTHER" id="PTHR47540:SF2">
    <property type="entry name" value="ZN(II)2CYS6 TRANSCRIPTION FACTOR (EUROFUNG)"/>
    <property type="match status" value="1"/>
</dbReference>
<keyword evidence="5" id="KW-0539">Nucleus</keyword>
<evidence type="ECO:0000313" key="9">
    <source>
        <dbReference type="Proteomes" id="UP001161757"/>
    </source>
</evidence>
<proteinExistence type="predicted"/>
<dbReference type="GO" id="GO:0000981">
    <property type="term" value="F:DNA-binding transcription factor activity, RNA polymerase II-specific"/>
    <property type="evidence" value="ECO:0007669"/>
    <property type="project" value="InterPro"/>
</dbReference>
<evidence type="ECO:0000259" key="7">
    <source>
        <dbReference type="PROSITE" id="PS50048"/>
    </source>
</evidence>
<dbReference type="InterPro" id="IPR001138">
    <property type="entry name" value="Zn2Cys6_DnaBD"/>
</dbReference>
<keyword evidence="2" id="KW-0805">Transcription regulation</keyword>
<dbReference type="GO" id="GO:0008270">
    <property type="term" value="F:zinc ion binding"/>
    <property type="evidence" value="ECO:0007669"/>
    <property type="project" value="InterPro"/>
</dbReference>
<reference evidence="8" key="1">
    <citation type="submission" date="2023-01" db="EMBL/GenBank/DDBJ databases">
        <title>Exophiala dermititidis isolated from Cystic Fibrosis Patient.</title>
        <authorList>
            <person name="Kurbessoian T."/>
            <person name="Crocker A."/>
            <person name="Murante D."/>
            <person name="Hogan D.A."/>
            <person name="Stajich J.E."/>
        </authorList>
    </citation>
    <scope>NUCLEOTIDE SEQUENCE</scope>
    <source>
        <strain evidence="8">Ex8</strain>
    </source>
</reference>
<feature type="region of interest" description="Disordered" evidence="6">
    <location>
        <begin position="118"/>
        <end position="183"/>
    </location>
</feature>
<dbReference type="InterPro" id="IPR036864">
    <property type="entry name" value="Zn2-C6_fun-type_DNA-bd_sf"/>
</dbReference>
<evidence type="ECO:0000256" key="1">
    <source>
        <dbReference type="ARBA" id="ARBA00004123"/>
    </source>
</evidence>
<keyword evidence="3" id="KW-0238">DNA-binding</keyword>
<evidence type="ECO:0000256" key="4">
    <source>
        <dbReference type="ARBA" id="ARBA00023163"/>
    </source>
</evidence>
<name>A0AAN6ISJ5_EXODE</name>
<gene>
    <name evidence="8" type="primary">FCR1_4</name>
    <name evidence="8" type="ORF">HRR80_006797</name>
</gene>
<dbReference type="SMART" id="SM00066">
    <property type="entry name" value="GAL4"/>
    <property type="match status" value="1"/>
</dbReference>
<dbReference type="GO" id="GO:0045944">
    <property type="term" value="P:positive regulation of transcription by RNA polymerase II"/>
    <property type="evidence" value="ECO:0007669"/>
    <property type="project" value="TreeGrafter"/>
</dbReference>
<dbReference type="EMBL" id="JAJGCB010000015">
    <property type="protein sequence ID" value="KAJ8989070.1"/>
    <property type="molecule type" value="Genomic_DNA"/>
</dbReference>
<dbReference type="Proteomes" id="UP001161757">
    <property type="component" value="Unassembled WGS sequence"/>
</dbReference>
<feature type="domain" description="Zn(2)-C6 fungal-type" evidence="7">
    <location>
        <begin position="21"/>
        <end position="50"/>
    </location>
</feature>
<protein>
    <submittedName>
        <fullName evidence="8">Fluconazole resistance protein 1</fullName>
    </submittedName>
</protein>
<dbReference type="SUPFAM" id="SSF57701">
    <property type="entry name" value="Zn2/Cys6 DNA-binding domain"/>
    <property type="match status" value="1"/>
</dbReference>
<dbReference type="Gene3D" id="4.10.240.10">
    <property type="entry name" value="Zn(2)-C6 fungal-type DNA-binding domain"/>
    <property type="match status" value="1"/>
</dbReference>
<dbReference type="GO" id="GO:0005634">
    <property type="term" value="C:nucleus"/>
    <property type="evidence" value="ECO:0007669"/>
    <property type="project" value="UniProtKB-SubCell"/>
</dbReference>
<comment type="caution">
    <text evidence="8">The sequence shown here is derived from an EMBL/GenBank/DDBJ whole genome shotgun (WGS) entry which is preliminary data.</text>
</comment>
<evidence type="ECO:0000256" key="5">
    <source>
        <dbReference type="ARBA" id="ARBA00023242"/>
    </source>
</evidence>
<dbReference type="PANTHER" id="PTHR47540">
    <property type="entry name" value="THIAMINE REPRESSIBLE GENES REGULATORY PROTEIN THI5"/>
    <property type="match status" value="1"/>
</dbReference>
<dbReference type="PROSITE" id="PS50048">
    <property type="entry name" value="ZN2_CY6_FUNGAL_2"/>
    <property type="match status" value="1"/>
</dbReference>
<evidence type="ECO:0000256" key="6">
    <source>
        <dbReference type="SAM" id="MobiDB-lite"/>
    </source>
</evidence>
<dbReference type="PROSITE" id="PS00463">
    <property type="entry name" value="ZN2_CY6_FUNGAL_1"/>
    <property type="match status" value="1"/>
</dbReference>
<keyword evidence="4" id="KW-0804">Transcription</keyword>
<dbReference type="Pfam" id="PF00172">
    <property type="entry name" value="Zn_clus"/>
    <property type="match status" value="1"/>
</dbReference>
<organism evidence="8 9">
    <name type="scientific">Exophiala dermatitidis</name>
    <name type="common">Black yeast-like fungus</name>
    <name type="synonym">Wangiella dermatitidis</name>
    <dbReference type="NCBI Taxonomy" id="5970"/>
    <lineage>
        <taxon>Eukaryota</taxon>
        <taxon>Fungi</taxon>
        <taxon>Dikarya</taxon>
        <taxon>Ascomycota</taxon>
        <taxon>Pezizomycotina</taxon>
        <taxon>Eurotiomycetes</taxon>
        <taxon>Chaetothyriomycetidae</taxon>
        <taxon>Chaetothyriales</taxon>
        <taxon>Herpotrichiellaceae</taxon>
        <taxon>Exophiala</taxon>
    </lineage>
</organism>
<dbReference type="CDD" id="cd00067">
    <property type="entry name" value="GAL4"/>
    <property type="match status" value="1"/>
</dbReference>
<evidence type="ECO:0000256" key="2">
    <source>
        <dbReference type="ARBA" id="ARBA00023015"/>
    </source>
</evidence>
<dbReference type="InterPro" id="IPR051711">
    <property type="entry name" value="Stress_Response_Reg"/>
</dbReference>
<sequence length="272" mass="30393">MSTTKNAGMAGDGTSRRTSRACDRCRVKKAKCDGNLTCKTCHQSKSDCKYTARRGREARNYYWRMQSVTEEALQRLYWASRRRTGFPGTVCDESKGYVTTDEILRGLGLVVPDLDEPLSSQAARKPAQPLPETMRVPKSRDVQPISPPAEPVTPQQGDRKSAAQGQRSSFSTISSGEDPTTPEELDMCEQFSYVCSQIDGLLQSPWSRKHLDPQQTVPGRHDRGFNFYPDVDVLLDTTTPAPPISIKTFQDMRATMSDCYLPPWTGTLTNRS</sequence>
<dbReference type="GO" id="GO:0043565">
    <property type="term" value="F:sequence-specific DNA binding"/>
    <property type="evidence" value="ECO:0007669"/>
    <property type="project" value="TreeGrafter"/>
</dbReference>
<evidence type="ECO:0000313" key="8">
    <source>
        <dbReference type="EMBL" id="KAJ8989070.1"/>
    </source>
</evidence>
<dbReference type="AlphaFoldDB" id="A0AAN6ISJ5"/>